<comment type="cofactor">
    <cofactor evidence="10">
        <name>K(+)</name>
        <dbReference type="ChEBI" id="CHEBI:29103"/>
    </cofactor>
    <text evidence="10">Binds 1 potassium ion per subunit.</text>
</comment>
<feature type="binding site" evidence="10">
    <location>
        <position position="87"/>
    </location>
    <ligand>
        <name>(6S)-5-formyl-5,6,7,8-tetrahydrofolate</name>
        <dbReference type="ChEBI" id="CHEBI:57457"/>
    </ligand>
</feature>
<evidence type="ECO:0000256" key="11">
    <source>
        <dbReference type="RuleBase" id="RU003313"/>
    </source>
</evidence>
<evidence type="ECO:0000256" key="3">
    <source>
        <dbReference type="ARBA" id="ARBA00022694"/>
    </source>
</evidence>
<dbReference type="PROSITE" id="PS51709">
    <property type="entry name" value="G_TRME"/>
    <property type="match status" value="1"/>
</dbReference>
<keyword evidence="2 10" id="KW-0963">Cytoplasm</keyword>
<evidence type="ECO:0000256" key="4">
    <source>
        <dbReference type="ARBA" id="ARBA00022723"/>
    </source>
</evidence>
<dbReference type="PANTHER" id="PTHR42714">
    <property type="entry name" value="TRNA MODIFICATION GTPASE GTPBP3"/>
    <property type="match status" value="1"/>
</dbReference>
<feature type="binding site" evidence="10">
    <location>
        <position position="458"/>
    </location>
    <ligand>
        <name>(6S)-5-formyl-5,6,7,8-tetrahydrofolate</name>
        <dbReference type="ChEBI" id="CHEBI:57457"/>
    </ligand>
</feature>
<evidence type="ECO:0000256" key="10">
    <source>
        <dbReference type="HAMAP-Rule" id="MF_00379"/>
    </source>
</evidence>
<keyword evidence="3 10" id="KW-0819">tRNA processing</keyword>
<dbReference type="InterPro" id="IPR027417">
    <property type="entry name" value="P-loop_NTPase"/>
</dbReference>
<dbReference type="InterPro" id="IPR004520">
    <property type="entry name" value="GTPase_MnmE"/>
</dbReference>
<feature type="binding site" evidence="10">
    <location>
        <position position="253"/>
    </location>
    <ligand>
        <name>K(+)</name>
        <dbReference type="ChEBI" id="CHEBI:29103"/>
    </ligand>
</feature>
<evidence type="ECO:0000256" key="7">
    <source>
        <dbReference type="ARBA" id="ARBA00022842"/>
    </source>
</evidence>
<dbReference type="NCBIfam" id="TIGR00450">
    <property type="entry name" value="mnmE_trmE_thdF"/>
    <property type="match status" value="1"/>
</dbReference>
<dbReference type="EC" id="3.6.-.-" evidence="10"/>
<dbReference type="InterPro" id="IPR018948">
    <property type="entry name" value="GTP-bd_TrmE_N"/>
</dbReference>
<dbReference type="GO" id="GO:0005525">
    <property type="term" value="F:GTP binding"/>
    <property type="evidence" value="ECO:0007669"/>
    <property type="project" value="UniProtKB-UniRule"/>
</dbReference>
<evidence type="ECO:0000259" key="12">
    <source>
        <dbReference type="PROSITE" id="PS51709"/>
    </source>
</evidence>
<dbReference type="InterPro" id="IPR027266">
    <property type="entry name" value="TrmE/GcvT-like"/>
</dbReference>
<feature type="binding site" evidence="10">
    <location>
        <begin position="232"/>
        <end position="237"/>
    </location>
    <ligand>
        <name>GTP</name>
        <dbReference type="ChEBI" id="CHEBI:37565"/>
    </ligand>
</feature>
<evidence type="ECO:0000256" key="1">
    <source>
        <dbReference type="ARBA" id="ARBA00011043"/>
    </source>
</evidence>
<dbReference type="CDD" id="cd14858">
    <property type="entry name" value="TrmE_N"/>
    <property type="match status" value="1"/>
</dbReference>
<feature type="binding site" evidence="10">
    <location>
        <position position="236"/>
    </location>
    <ligand>
        <name>Mg(2+)</name>
        <dbReference type="ChEBI" id="CHEBI:18420"/>
    </ligand>
</feature>
<dbReference type="GO" id="GO:0002098">
    <property type="term" value="P:tRNA wobble uridine modification"/>
    <property type="evidence" value="ECO:0007669"/>
    <property type="project" value="TreeGrafter"/>
</dbReference>
<dbReference type="PANTHER" id="PTHR42714:SF2">
    <property type="entry name" value="TRNA MODIFICATION GTPASE GTPBP3, MITOCHONDRIAL"/>
    <property type="match status" value="1"/>
</dbReference>
<protein>
    <recommendedName>
        <fullName evidence="10">tRNA modification GTPase MnmE</fullName>
        <ecNumber evidence="10">3.6.-.-</ecNumber>
    </recommendedName>
</protein>
<dbReference type="Pfam" id="PF10396">
    <property type="entry name" value="TrmE_N"/>
    <property type="match status" value="1"/>
</dbReference>
<keyword evidence="4 10" id="KW-0479">Metal-binding</keyword>
<dbReference type="SUPFAM" id="SSF52540">
    <property type="entry name" value="P-loop containing nucleoside triphosphate hydrolases"/>
    <property type="match status" value="1"/>
</dbReference>
<comment type="similarity">
    <text evidence="1 10 11">Belongs to the TRAFAC class TrmE-Era-EngA-EngB-Septin-like GTPase superfamily. TrmE GTPase family.</text>
</comment>
<evidence type="ECO:0000256" key="8">
    <source>
        <dbReference type="ARBA" id="ARBA00022958"/>
    </source>
</evidence>
<evidence type="ECO:0000256" key="6">
    <source>
        <dbReference type="ARBA" id="ARBA00022801"/>
    </source>
</evidence>
<keyword evidence="7 10" id="KW-0460">Magnesium</keyword>
<feature type="domain" description="TrmE-type G" evidence="12">
    <location>
        <begin position="222"/>
        <end position="379"/>
    </location>
</feature>
<dbReference type="EMBL" id="FNOY01000002">
    <property type="protein sequence ID" value="SDX47049.1"/>
    <property type="molecule type" value="Genomic_DNA"/>
</dbReference>
<accession>A0A1H3C0M1</accession>
<dbReference type="PRINTS" id="PR00449">
    <property type="entry name" value="RASTRNSFRMNG"/>
</dbReference>
<feature type="binding site" evidence="10">
    <location>
        <position position="30"/>
    </location>
    <ligand>
        <name>(6S)-5-formyl-5,6,7,8-tetrahydrofolate</name>
        <dbReference type="ChEBI" id="CHEBI:57457"/>
    </ligand>
</feature>
<dbReference type="GO" id="GO:0046872">
    <property type="term" value="F:metal ion binding"/>
    <property type="evidence" value="ECO:0007669"/>
    <property type="project" value="UniProtKB-KW"/>
</dbReference>
<dbReference type="NCBIfam" id="NF003661">
    <property type="entry name" value="PRK05291.1-3"/>
    <property type="match status" value="1"/>
</dbReference>
<dbReference type="GO" id="GO:0003924">
    <property type="term" value="F:GTPase activity"/>
    <property type="evidence" value="ECO:0007669"/>
    <property type="project" value="UniProtKB-UniRule"/>
</dbReference>
<keyword evidence="8 10" id="KW-0630">Potassium</keyword>
<keyword evidence="9 10" id="KW-0342">GTP-binding</keyword>
<sequence length="458" mass="49049">MPQSAVRSGGNDIIAAIATPPGQGGVGIVRISGPNLCSIATAISGRLPEPRRAELSDFLDAQGEVLDRGIALFFPAPHSYTGEDVLELQGHGGTAVMNLLLDRCLQLGARLAEPGEFTLRAFLNDKLDLVQAESVADLIEASSAEAARSAMRSLKGEFSATIQKMVQSLIDLRVLVEATLDFPEEEIDFLQSARAMEQLQIIQEQLEQVLLASRQGSLLQEGVKVVLVGQPNVGKSSLLNQLAGDDVAIVTEIPGTTRDTIRQSIQLAGVPIHLIDTAGLRETSDIVEQHGIARTHAAIEQADMVLLLVDCRHGLTSADQTVLAGLPARLPVLTVYNKIDLLNQAPRVEQNSLGKAVYLSAKQGEGIELLRATLLETVGWQANLAGGGVFMARQRHLRALMQAKAALECAATWLNDACQLEMLAEELRMAQQALSSITGEFTADDLLGEIFSSFCIGK</sequence>
<dbReference type="InterPro" id="IPR005225">
    <property type="entry name" value="Small_GTP-bd"/>
</dbReference>
<comment type="subcellular location">
    <subcellularLocation>
        <location evidence="10">Cytoplasm</location>
    </subcellularLocation>
</comment>
<dbReference type="InterPro" id="IPR006073">
    <property type="entry name" value="GTP-bd"/>
</dbReference>
<dbReference type="STRING" id="44576.SAMN05421881_10023"/>
<dbReference type="InterPro" id="IPR031168">
    <property type="entry name" value="G_TrmE"/>
</dbReference>
<dbReference type="GO" id="GO:0005829">
    <property type="term" value="C:cytosol"/>
    <property type="evidence" value="ECO:0007669"/>
    <property type="project" value="TreeGrafter"/>
</dbReference>
<evidence type="ECO:0000256" key="9">
    <source>
        <dbReference type="ARBA" id="ARBA00023134"/>
    </source>
</evidence>
<dbReference type="HAMAP" id="MF_00379">
    <property type="entry name" value="GTPase_MnmE"/>
    <property type="match status" value="1"/>
</dbReference>
<dbReference type="Pfam" id="PF01926">
    <property type="entry name" value="MMR_HSR1"/>
    <property type="match status" value="1"/>
</dbReference>
<dbReference type="AlphaFoldDB" id="A0A1H3C0M1"/>
<dbReference type="InterPro" id="IPR025867">
    <property type="entry name" value="MnmE_helical"/>
</dbReference>
<dbReference type="Gene3D" id="3.40.50.300">
    <property type="entry name" value="P-loop containing nucleotide triphosphate hydrolases"/>
    <property type="match status" value="1"/>
</dbReference>
<dbReference type="FunFam" id="3.40.50.300:FF:001376">
    <property type="entry name" value="tRNA modification GTPase MnmE"/>
    <property type="match status" value="1"/>
</dbReference>
<evidence type="ECO:0000313" key="13">
    <source>
        <dbReference type="EMBL" id="SDX47049.1"/>
    </source>
</evidence>
<evidence type="ECO:0000256" key="2">
    <source>
        <dbReference type="ARBA" id="ARBA00022490"/>
    </source>
</evidence>
<keyword evidence="5 10" id="KW-0547">Nucleotide-binding</keyword>
<dbReference type="GO" id="GO:0030488">
    <property type="term" value="P:tRNA methylation"/>
    <property type="evidence" value="ECO:0007669"/>
    <property type="project" value="TreeGrafter"/>
</dbReference>
<dbReference type="NCBIfam" id="TIGR00231">
    <property type="entry name" value="small_GTP"/>
    <property type="match status" value="1"/>
</dbReference>
<dbReference type="OrthoDB" id="9805918at2"/>
<feature type="binding site" evidence="10">
    <location>
        <position position="256"/>
    </location>
    <ligand>
        <name>K(+)</name>
        <dbReference type="ChEBI" id="CHEBI:29103"/>
    </ligand>
</feature>
<evidence type="ECO:0000256" key="5">
    <source>
        <dbReference type="ARBA" id="ARBA00022741"/>
    </source>
</evidence>
<feature type="binding site" evidence="10">
    <location>
        <position position="251"/>
    </location>
    <ligand>
        <name>K(+)</name>
        <dbReference type="ChEBI" id="CHEBI:29103"/>
    </ligand>
</feature>
<proteinExistence type="inferred from homology"/>
<dbReference type="Pfam" id="PF12631">
    <property type="entry name" value="MnmE_helical"/>
    <property type="match status" value="1"/>
</dbReference>
<name>A0A1H3C0M1_9PROT</name>
<evidence type="ECO:0000313" key="14">
    <source>
        <dbReference type="Proteomes" id="UP000198640"/>
    </source>
</evidence>
<feature type="binding site" evidence="10">
    <location>
        <begin position="251"/>
        <end position="257"/>
    </location>
    <ligand>
        <name>GTP</name>
        <dbReference type="ChEBI" id="CHEBI:37565"/>
    </ligand>
</feature>
<organism evidence="13 14">
    <name type="scientific">Nitrosomonas halophila</name>
    <dbReference type="NCBI Taxonomy" id="44576"/>
    <lineage>
        <taxon>Bacteria</taxon>
        <taxon>Pseudomonadati</taxon>
        <taxon>Pseudomonadota</taxon>
        <taxon>Betaproteobacteria</taxon>
        <taxon>Nitrosomonadales</taxon>
        <taxon>Nitrosomonadaceae</taxon>
        <taxon>Nitrosomonas</taxon>
    </lineage>
</organism>
<dbReference type="Gene3D" id="3.30.1360.120">
    <property type="entry name" value="Probable tRNA modification gtpase trme, domain 1"/>
    <property type="match status" value="1"/>
</dbReference>
<feature type="binding site" evidence="10">
    <location>
        <position position="232"/>
    </location>
    <ligand>
        <name>K(+)</name>
        <dbReference type="ChEBI" id="CHEBI:29103"/>
    </ligand>
</feature>
<feature type="binding site" evidence="10">
    <location>
        <position position="257"/>
    </location>
    <ligand>
        <name>Mg(2+)</name>
        <dbReference type="ChEBI" id="CHEBI:18420"/>
    </ligand>
</feature>
<dbReference type="CDD" id="cd04164">
    <property type="entry name" value="trmE"/>
    <property type="match status" value="1"/>
</dbReference>
<keyword evidence="14" id="KW-1185">Reference proteome</keyword>
<reference evidence="13 14" key="1">
    <citation type="submission" date="2016-10" db="EMBL/GenBank/DDBJ databases">
        <authorList>
            <person name="de Groot N.N."/>
        </authorList>
    </citation>
    <scope>NUCLEOTIDE SEQUENCE [LARGE SCALE GENOMIC DNA]</scope>
    <source>
        <strain evidence="13 14">Nm1</strain>
    </source>
</reference>
<gene>
    <name evidence="10" type="primary">mnmE</name>
    <name evidence="10" type="synonym">trmE</name>
    <name evidence="13" type="ORF">SAMN05421881_10023</name>
</gene>
<feature type="binding site" evidence="10">
    <location>
        <position position="126"/>
    </location>
    <ligand>
        <name>(6S)-5-formyl-5,6,7,8-tetrahydrofolate</name>
        <dbReference type="ChEBI" id="CHEBI:57457"/>
    </ligand>
</feature>
<comment type="caution">
    <text evidence="10">Lacks conserved residue(s) required for the propagation of feature annotation.</text>
</comment>
<comment type="function">
    <text evidence="10">Exhibits a very high intrinsic GTPase hydrolysis rate. Involved in the addition of a carboxymethylaminomethyl (cmnm) group at the wobble position (U34) of certain tRNAs, forming tRNA-cmnm(5)s(2)U34.</text>
</comment>
<comment type="subunit">
    <text evidence="10">Homodimer. Heterotetramer of two MnmE and two MnmG subunits.</text>
</comment>
<keyword evidence="6 10" id="KW-0378">Hydrolase</keyword>
<dbReference type="Proteomes" id="UP000198640">
    <property type="component" value="Unassembled WGS sequence"/>
</dbReference>
<dbReference type="InterPro" id="IPR027368">
    <property type="entry name" value="MnmE_dom2"/>
</dbReference>
<dbReference type="Gene3D" id="1.20.120.430">
    <property type="entry name" value="tRNA modification GTPase MnmE domain 2"/>
    <property type="match status" value="1"/>
</dbReference>
<feature type="binding site" evidence="10">
    <location>
        <begin position="276"/>
        <end position="279"/>
    </location>
    <ligand>
        <name>GTP</name>
        <dbReference type="ChEBI" id="CHEBI:37565"/>
    </ligand>
</feature>